<dbReference type="EMBL" id="PISD01000078">
    <property type="protein sequence ID" value="PKG26069.1"/>
    <property type="molecule type" value="Genomic_DNA"/>
</dbReference>
<evidence type="ECO:0000256" key="1">
    <source>
        <dbReference type="SAM" id="MobiDB-lite"/>
    </source>
</evidence>
<feature type="transmembrane region" description="Helical" evidence="2">
    <location>
        <begin position="231"/>
        <end position="250"/>
    </location>
</feature>
<protein>
    <submittedName>
        <fullName evidence="3">Uncharacterized protein</fullName>
    </submittedName>
</protein>
<evidence type="ECO:0000313" key="3">
    <source>
        <dbReference type="EMBL" id="PKG26069.1"/>
    </source>
</evidence>
<name>A0A2N0Z9A5_9BACI</name>
<keyword evidence="4" id="KW-1185">Reference proteome</keyword>
<dbReference type="Proteomes" id="UP000233343">
    <property type="component" value="Unassembled WGS sequence"/>
</dbReference>
<evidence type="ECO:0000313" key="4">
    <source>
        <dbReference type="Proteomes" id="UP000233343"/>
    </source>
</evidence>
<evidence type="ECO:0000256" key="2">
    <source>
        <dbReference type="SAM" id="Phobius"/>
    </source>
</evidence>
<reference evidence="3 4" key="1">
    <citation type="journal article" date="2010" name="Int. J. Syst. Evol. Microbiol.">
        <title>Bacillus horneckiae sp. nov., isolated from a spacecraft-assembly clean room.</title>
        <authorList>
            <person name="Vaishampayan P."/>
            <person name="Probst A."/>
            <person name="Krishnamurthi S."/>
            <person name="Ghosh S."/>
            <person name="Osman S."/>
            <person name="McDowall A."/>
            <person name="Ruckmani A."/>
            <person name="Mayilraj S."/>
            <person name="Venkateswaran K."/>
        </authorList>
    </citation>
    <scope>NUCLEOTIDE SEQUENCE [LARGE SCALE GENOMIC DNA]</scope>
    <source>
        <strain evidence="4">1PO1SC</strain>
    </source>
</reference>
<feature type="transmembrane region" description="Helical" evidence="2">
    <location>
        <begin position="30"/>
        <end position="50"/>
    </location>
</feature>
<feature type="compositionally biased region" description="Basic and acidic residues" evidence="1">
    <location>
        <begin position="1"/>
        <end position="20"/>
    </location>
</feature>
<accession>A0A2N0Z9A5</accession>
<dbReference type="AlphaFoldDB" id="A0A2N0Z9A5"/>
<dbReference type="RefSeq" id="WP_101226437.1">
    <property type="nucleotide sequence ID" value="NZ_JARSFA010000027.1"/>
</dbReference>
<keyword evidence="2" id="KW-0472">Membrane</keyword>
<keyword evidence="2" id="KW-1133">Transmembrane helix</keyword>
<keyword evidence="2" id="KW-0812">Transmembrane</keyword>
<sequence>MLEEPVKIEYQEDRDKEKQRKKEKKKGYKNLNLLIIIGIIIAFFLGSFVGPSIDHFQSIFRHDYRTDSTVSGLQFSNVDEKYFPKTIKTEDYGGILTTFVPLHLDKFHAGETIEGKIFMGNITKGDLEVKLESVGPVKVLFDESKVGEKVIIPSGKQTYIPIVLQAPSKKVKEYELTILNLSFINKENVKVQVPIDVEAPRIIPPLKPDSDSFIAQFQFLYALFVFYTYDYLPFLLLIVGLIFVGSIVFLKKRKRGKENDEKTYKQMEQSA</sequence>
<comment type="caution">
    <text evidence="3">The sequence shown here is derived from an EMBL/GenBank/DDBJ whole genome shotgun (WGS) entry which is preliminary data.</text>
</comment>
<organism evidence="3 4">
    <name type="scientific">Cytobacillus horneckiae</name>
    <dbReference type="NCBI Taxonomy" id="549687"/>
    <lineage>
        <taxon>Bacteria</taxon>
        <taxon>Bacillati</taxon>
        <taxon>Bacillota</taxon>
        <taxon>Bacilli</taxon>
        <taxon>Bacillales</taxon>
        <taxon>Bacillaceae</taxon>
        <taxon>Cytobacillus</taxon>
    </lineage>
</organism>
<feature type="region of interest" description="Disordered" evidence="1">
    <location>
        <begin position="1"/>
        <end position="22"/>
    </location>
</feature>
<proteinExistence type="predicted"/>
<gene>
    <name evidence="3" type="ORF">CWS20_25855</name>
</gene>